<feature type="repeat" description="ANK" evidence="3">
    <location>
        <begin position="508"/>
        <end position="530"/>
    </location>
</feature>
<dbReference type="InterPro" id="IPR036770">
    <property type="entry name" value="Ankyrin_rpt-contain_sf"/>
</dbReference>
<feature type="non-terminal residue" evidence="4">
    <location>
        <position position="1353"/>
    </location>
</feature>
<dbReference type="PROSITE" id="PS50297">
    <property type="entry name" value="ANK_REP_REGION"/>
    <property type="match status" value="2"/>
</dbReference>
<dbReference type="EMBL" id="HE575322">
    <property type="protein sequence ID" value="CCC93237.1"/>
    <property type="molecule type" value="Genomic_DNA"/>
</dbReference>
<evidence type="ECO:0000313" key="4">
    <source>
        <dbReference type="EMBL" id="CCC93237.1"/>
    </source>
</evidence>
<dbReference type="VEuPathDB" id="TriTrypDB:TcIL3000_9_6490"/>
<evidence type="ECO:0000256" key="2">
    <source>
        <dbReference type="ARBA" id="ARBA00023043"/>
    </source>
</evidence>
<dbReference type="Gene3D" id="1.25.40.20">
    <property type="entry name" value="Ankyrin repeat-containing domain"/>
    <property type="match status" value="2"/>
</dbReference>
<gene>
    <name evidence="4" type="ORF">TCIL3000_9_6490</name>
</gene>
<protein>
    <submittedName>
        <fullName evidence="4">Uncharacterized protein TCIL3000_9_6490</fullName>
    </submittedName>
</protein>
<name>G0UV23_TRYCI</name>
<evidence type="ECO:0000256" key="3">
    <source>
        <dbReference type="PROSITE-ProRule" id="PRU00023"/>
    </source>
</evidence>
<keyword evidence="2 3" id="KW-0040">ANK repeat</keyword>
<evidence type="ECO:0000256" key="1">
    <source>
        <dbReference type="ARBA" id="ARBA00022737"/>
    </source>
</evidence>
<proteinExistence type="predicted"/>
<dbReference type="PROSITE" id="PS50088">
    <property type="entry name" value="ANK_REPEAT"/>
    <property type="match status" value="2"/>
</dbReference>
<dbReference type="Pfam" id="PF12796">
    <property type="entry name" value="Ank_2"/>
    <property type="match status" value="2"/>
</dbReference>
<accession>G0UV23</accession>
<dbReference type="PANTHER" id="PTHR24173">
    <property type="entry name" value="ANKYRIN REPEAT CONTAINING"/>
    <property type="match status" value="1"/>
</dbReference>
<reference evidence="4" key="1">
    <citation type="journal article" date="2012" name="Proc. Natl. Acad. Sci. U.S.A.">
        <title>Antigenic diversity is generated by distinct evolutionary mechanisms in African trypanosome species.</title>
        <authorList>
            <person name="Jackson A.P."/>
            <person name="Berry A."/>
            <person name="Aslett M."/>
            <person name="Allison H.C."/>
            <person name="Burton P."/>
            <person name="Vavrova-Anderson J."/>
            <person name="Brown R."/>
            <person name="Browne H."/>
            <person name="Corton N."/>
            <person name="Hauser H."/>
            <person name="Gamble J."/>
            <person name="Gilderthorp R."/>
            <person name="Marcello L."/>
            <person name="McQuillan J."/>
            <person name="Otto T.D."/>
            <person name="Quail M.A."/>
            <person name="Sanders M.J."/>
            <person name="van Tonder A."/>
            <person name="Ginger M.L."/>
            <person name="Field M.C."/>
            <person name="Barry J.D."/>
            <person name="Hertz-Fowler C."/>
            <person name="Berriman M."/>
        </authorList>
    </citation>
    <scope>NUCLEOTIDE SEQUENCE</scope>
    <source>
        <strain evidence="4">IL3000</strain>
    </source>
</reference>
<sequence length="1353" mass="147800">MACAVTAGSLPWVQLLGSYGGSLTNDSSVIAGRHAPSTTARTWASAVVPPAGRGSKKDFKWRPIPRRHTCASTTDAWPINAYTHEKCNVSPLMLSIAITIEAVRSGAVDNMLSKQLQIIRYLLNCDEYPREEEINLLAIAAAELGLWDVLEAAATALVQRCMTFGAIATSDVPPFMRNTIGSARHVIHKAARCAPRDILLLIVRNSAFSHIEELCDAKGRTAFYHALNHPSSFALDVFTSLKLSTTKHCCTRTKRTPLMVACAFGKLAQVEKLMQKDFLELSDARGNTALILAAAAGHKQVVECLLGSGSLPSAKNSQGMTAAMVAAFAGHDGLAVPLVEKFSTLGDLFNRQTTILHCAAVGNAWGVTTTVLSQIEKADPLALDLFGNTAIYLAHAFGNMRVLRTLWGAVLHKNANVPSSLTRERRIFSRTSELVVHGWLKETLLLSEALLSAEQKGASRHTSTAKSGEALYGHRTSIRKCGVSLLLWCVQNSNTVGIRVLGNMNIGDSCGALHEAAKRGNVEVVKLLLKFEISQPDALDEAGMHPFEVAALHNHVACASLILLHTKLYPMRLQVTAKGDNHESQDSRASDTDAFHDTMRRVASAENAEILVEVVNTLQRVSGKSWPSVAQQLFEILVAPGPDEFTPLELHLASGRAAGVLRLVRTLQRLSLEATGDRVFTITKFMVKRLWGLSPAVRVILYDMFDMTEVATTKGIRPRRPGRLSFADIRLIGINSLQRDAYCAAETATFFTLGHEVGVASALLEKFPLKMRFELCSFERRTVAERLKLLRWLGTSLILSSYEDLRGNAEVEEVELEVVSHPSDEFGNFASGRLHHSLYMDVSGQLVFPDLNSLLGFAGRKKKQLLLEDAEVPCDTITKTMWSLPHPSLSKGEVRVNWCNNSIDDVGQGAIECLISNGLKRVQAFFDGPMRDCLCGMKAEDILSVKSTSVEAVPGVSITFQYTREVLKKHRPLPMDMGSSVDGLSCVIRFSDEGMGGLDYVLHEVLYPRVLADANLVGVSHIRDAWSADVAHRVHQGKEGQTMSFKLQLEGGSLHTIPLHLLKIMMKNAVDAMAQLVAPARAAKPRYHASRIVCESITSSLCSVVALFSTTRDPIARQAQGNLLLRFNSSMVPTTHDICECLCRSALTEEAGRLKGVLAPLVSAAAKQLSTALPAVPLIMDVSTNLAERNIEDVVSCLSVLCHDRGALVLKPLIEGVSIGWKTDLGNIIRRHVRQISVVLATNEVTSCELQENGNFVYKCPLHCTKARSHRRWSLGLFSAQQIASLLLIHLNAVDPTLRKLISTTRSMACWSRACGMCTRVVNAGDQKCTIKITRRNILDQPVGRSSTDTLSF</sequence>
<dbReference type="SMART" id="SM00248">
    <property type="entry name" value="ANK"/>
    <property type="match status" value="6"/>
</dbReference>
<dbReference type="SUPFAM" id="SSF48403">
    <property type="entry name" value="Ankyrin repeat"/>
    <property type="match status" value="2"/>
</dbReference>
<dbReference type="PANTHER" id="PTHR24173:SF74">
    <property type="entry name" value="ANKYRIN REPEAT DOMAIN-CONTAINING PROTEIN 16"/>
    <property type="match status" value="1"/>
</dbReference>
<feature type="repeat" description="ANK" evidence="3">
    <location>
        <begin position="285"/>
        <end position="317"/>
    </location>
</feature>
<keyword evidence="1" id="KW-0677">Repeat</keyword>
<dbReference type="InterPro" id="IPR002110">
    <property type="entry name" value="Ankyrin_rpt"/>
</dbReference>
<organism evidence="4">
    <name type="scientific">Trypanosoma congolense (strain IL3000)</name>
    <dbReference type="NCBI Taxonomy" id="1068625"/>
    <lineage>
        <taxon>Eukaryota</taxon>
        <taxon>Discoba</taxon>
        <taxon>Euglenozoa</taxon>
        <taxon>Kinetoplastea</taxon>
        <taxon>Metakinetoplastina</taxon>
        <taxon>Trypanosomatida</taxon>
        <taxon>Trypanosomatidae</taxon>
        <taxon>Trypanosoma</taxon>
        <taxon>Nannomonas</taxon>
    </lineage>
</organism>